<evidence type="ECO:0000256" key="7">
    <source>
        <dbReference type="SAM" id="Phobius"/>
    </source>
</evidence>
<dbReference type="Pfam" id="PF01694">
    <property type="entry name" value="Rhomboid"/>
    <property type="match status" value="1"/>
</dbReference>
<reference evidence="10" key="1">
    <citation type="submission" date="2015-10" db="EMBL/GenBank/DDBJ databases">
        <title>Metagenome-Assembled Genomes uncover a global brackish microbiome.</title>
        <authorList>
            <person name="Hugerth L.W."/>
            <person name="Larsson J."/>
            <person name="Alneberg J."/>
            <person name="Lindh M.V."/>
            <person name="Legrand C."/>
            <person name="Pinhassi J."/>
            <person name="Andersson A."/>
        </authorList>
    </citation>
    <scope>NUCLEOTIDE SEQUENCE [LARGE SCALE GENOMIC DNA]</scope>
</reference>
<feature type="transmembrane region" description="Helical" evidence="7">
    <location>
        <begin position="178"/>
        <end position="198"/>
    </location>
</feature>
<feature type="transmembrane region" description="Helical" evidence="7">
    <location>
        <begin position="7"/>
        <end position="29"/>
    </location>
</feature>
<evidence type="ECO:0000256" key="6">
    <source>
        <dbReference type="ARBA" id="ARBA00023136"/>
    </source>
</evidence>
<comment type="caution">
    <text evidence="9">The sequence shown here is derived from an EMBL/GenBank/DDBJ whole genome shotgun (WGS) entry which is preliminary data.</text>
</comment>
<feature type="transmembrane region" description="Helical" evidence="7">
    <location>
        <begin position="93"/>
        <end position="113"/>
    </location>
</feature>
<comment type="subcellular location">
    <subcellularLocation>
        <location evidence="1">Membrane</location>
        <topology evidence="1">Multi-pass membrane protein</topology>
    </subcellularLocation>
</comment>
<proteinExistence type="inferred from homology"/>
<dbReference type="AlphaFoldDB" id="A0A0R2PNF0"/>
<evidence type="ECO:0000259" key="8">
    <source>
        <dbReference type="Pfam" id="PF01694"/>
    </source>
</evidence>
<name>A0A0R2PNF0_9GAMM</name>
<dbReference type="GO" id="GO:0004252">
    <property type="term" value="F:serine-type endopeptidase activity"/>
    <property type="evidence" value="ECO:0007669"/>
    <property type="project" value="InterPro"/>
</dbReference>
<feature type="transmembrane region" description="Helical" evidence="7">
    <location>
        <begin position="119"/>
        <end position="138"/>
    </location>
</feature>
<accession>A0A0R2PNF0</accession>
<comment type="similarity">
    <text evidence="2">Belongs to the peptidase S54 family.</text>
</comment>
<keyword evidence="4" id="KW-0378">Hydrolase</keyword>
<sequence>MNTKSAYFYIIAAAIFLTFFTNFGLSGLLRNFLFINTNFNNAFSSMEHTFLIEHEWWRLLTPTFLHFSITHLAFNCLWIYILGSKIEAYDGKVVFILIFLITSIASNVGEYIWSGQYFFGGLSGAVYGLLGYCFIIELDSKSSRYDLPDALYLFMFIWLLVGFTGILSIFGFGNIANAAHLIGMIIGFILGLVAKYTLKPY</sequence>
<dbReference type="PANTHER" id="PTHR43731">
    <property type="entry name" value="RHOMBOID PROTEASE"/>
    <property type="match status" value="1"/>
</dbReference>
<feature type="transmembrane region" description="Helical" evidence="7">
    <location>
        <begin position="64"/>
        <end position="81"/>
    </location>
</feature>
<protein>
    <submittedName>
        <fullName evidence="9">Peptidase, S54 family protein</fullName>
    </submittedName>
</protein>
<dbReference type="EMBL" id="LIAV01000212">
    <property type="protein sequence ID" value="KRO39462.1"/>
    <property type="molecule type" value="Genomic_DNA"/>
</dbReference>
<dbReference type="Gene3D" id="1.20.1540.10">
    <property type="entry name" value="Rhomboid-like"/>
    <property type="match status" value="1"/>
</dbReference>
<evidence type="ECO:0000256" key="2">
    <source>
        <dbReference type="ARBA" id="ARBA00009045"/>
    </source>
</evidence>
<feature type="domain" description="Peptidase S54 rhomboid" evidence="8">
    <location>
        <begin position="54"/>
        <end position="193"/>
    </location>
</feature>
<keyword evidence="5 7" id="KW-1133">Transmembrane helix</keyword>
<evidence type="ECO:0000256" key="3">
    <source>
        <dbReference type="ARBA" id="ARBA00022692"/>
    </source>
</evidence>
<dbReference type="Proteomes" id="UP000050874">
    <property type="component" value="Unassembled WGS sequence"/>
</dbReference>
<dbReference type="InterPro" id="IPR050925">
    <property type="entry name" value="Rhomboid_protease_S54"/>
</dbReference>
<evidence type="ECO:0000313" key="10">
    <source>
        <dbReference type="Proteomes" id="UP000050874"/>
    </source>
</evidence>
<dbReference type="SUPFAM" id="SSF144091">
    <property type="entry name" value="Rhomboid-like"/>
    <property type="match status" value="1"/>
</dbReference>
<keyword evidence="6 7" id="KW-0472">Membrane</keyword>
<dbReference type="InterPro" id="IPR035952">
    <property type="entry name" value="Rhomboid-like_sf"/>
</dbReference>
<evidence type="ECO:0000256" key="4">
    <source>
        <dbReference type="ARBA" id="ARBA00022801"/>
    </source>
</evidence>
<evidence type="ECO:0000313" key="9">
    <source>
        <dbReference type="EMBL" id="KRO39462.1"/>
    </source>
</evidence>
<keyword evidence="3 7" id="KW-0812">Transmembrane</keyword>
<feature type="transmembrane region" description="Helical" evidence="7">
    <location>
        <begin position="150"/>
        <end position="172"/>
    </location>
</feature>
<evidence type="ECO:0000256" key="5">
    <source>
        <dbReference type="ARBA" id="ARBA00022989"/>
    </source>
</evidence>
<organism evidence="9 10">
    <name type="scientific">SAR86 cluster bacterium BACL1 MAG-120920-bin57</name>
    <dbReference type="NCBI Taxonomy" id="1655571"/>
    <lineage>
        <taxon>Bacteria</taxon>
        <taxon>Pseudomonadati</taxon>
        <taxon>Pseudomonadota</taxon>
        <taxon>Gammaproteobacteria</taxon>
        <taxon>SAR86 cluster</taxon>
    </lineage>
</organism>
<gene>
    <name evidence="9" type="ORF">ABR63_08375</name>
</gene>
<dbReference type="InterPro" id="IPR022764">
    <property type="entry name" value="Peptidase_S54_rhomboid_dom"/>
</dbReference>
<dbReference type="GO" id="GO:0016020">
    <property type="term" value="C:membrane"/>
    <property type="evidence" value="ECO:0007669"/>
    <property type="project" value="UniProtKB-SubCell"/>
</dbReference>
<evidence type="ECO:0000256" key="1">
    <source>
        <dbReference type="ARBA" id="ARBA00004141"/>
    </source>
</evidence>
<dbReference type="PANTHER" id="PTHR43731:SF14">
    <property type="entry name" value="PRESENILIN-ASSOCIATED RHOMBOID-LIKE PROTEIN, MITOCHONDRIAL"/>
    <property type="match status" value="1"/>
</dbReference>